<keyword evidence="1" id="KW-0812">Transmembrane</keyword>
<feature type="transmembrane region" description="Helical" evidence="1">
    <location>
        <begin position="12"/>
        <end position="33"/>
    </location>
</feature>
<organism evidence="2 3">
    <name type="scientific">Acidicapsa dinghuensis</name>
    <dbReference type="NCBI Taxonomy" id="2218256"/>
    <lineage>
        <taxon>Bacteria</taxon>
        <taxon>Pseudomonadati</taxon>
        <taxon>Acidobacteriota</taxon>
        <taxon>Terriglobia</taxon>
        <taxon>Terriglobales</taxon>
        <taxon>Acidobacteriaceae</taxon>
        <taxon>Acidicapsa</taxon>
    </lineage>
</organism>
<dbReference type="RefSeq" id="WP_263332097.1">
    <property type="nucleotide sequence ID" value="NZ_JAGSYH010000001.1"/>
</dbReference>
<proteinExistence type="predicted"/>
<reference evidence="3" key="1">
    <citation type="journal article" date="2019" name="Int. J. Syst. Evol. Microbiol.">
        <title>The Global Catalogue of Microorganisms (GCM) 10K type strain sequencing project: providing services to taxonomists for standard genome sequencing and annotation.</title>
        <authorList>
            <consortium name="The Broad Institute Genomics Platform"/>
            <consortium name="The Broad Institute Genome Sequencing Center for Infectious Disease"/>
            <person name="Wu L."/>
            <person name="Ma J."/>
        </authorList>
    </citation>
    <scope>NUCLEOTIDE SEQUENCE [LARGE SCALE GENOMIC DNA]</scope>
    <source>
        <strain evidence="3">JCM 4087</strain>
    </source>
</reference>
<evidence type="ECO:0000256" key="1">
    <source>
        <dbReference type="SAM" id="Phobius"/>
    </source>
</evidence>
<evidence type="ECO:0000313" key="3">
    <source>
        <dbReference type="Proteomes" id="UP001596091"/>
    </source>
</evidence>
<gene>
    <name evidence="2" type="ORF">ACFPT7_22180</name>
</gene>
<protein>
    <submittedName>
        <fullName evidence="2">Uncharacterized protein</fullName>
    </submittedName>
</protein>
<name>A0ABW1EQ13_9BACT</name>
<evidence type="ECO:0000313" key="2">
    <source>
        <dbReference type="EMBL" id="MFC5865033.1"/>
    </source>
</evidence>
<keyword evidence="1" id="KW-1133">Transmembrane helix</keyword>
<sequence length="54" mass="5815">MSAVFGASRPNFIVASLPLCPILFSFVISDLLLPSQMKVAFLALRIGSICDSRT</sequence>
<comment type="caution">
    <text evidence="2">The sequence shown here is derived from an EMBL/GenBank/DDBJ whole genome shotgun (WGS) entry which is preliminary data.</text>
</comment>
<dbReference type="Proteomes" id="UP001596091">
    <property type="component" value="Unassembled WGS sequence"/>
</dbReference>
<accession>A0ABW1EQ13</accession>
<keyword evidence="3" id="KW-1185">Reference proteome</keyword>
<keyword evidence="1" id="KW-0472">Membrane</keyword>
<dbReference type="EMBL" id="JBHSPH010000010">
    <property type="protein sequence ID" value="MFC5865033.1"/>
    <property type="molecule type" value="Genomic_DNA"/>
</dbReference>